<keyword evidence="6 10" id="KW-0812">Transmembrane</keyword>
<keyword evidence="4" id="KW-0328">Glycosyltransferase</keyword>
<reference evidence="11" key="1">
    <citation type="submission" date="2020-10" db="EMBL/GenBank/DDBJ databases">
        <authorList>
            <person name="Castelo-Branco R."/>
            <person name="Eusebio N."/>
            <person name="Adriana R."/>
            <person name="Vieira A."/>
            <person name="Brugerolle De Fraissinette N."/>
            <person name="Rezende De Castro R."/>
            <person name="Schneider M.P."/>
            <person name="Vasconcelos V."/>
            <person name="Leao P.N."/>
        </authorList>
    </citation>
    <scope>NUCLEOTIDE SEQUENCE</scope>
    <source>
        <strain evidence="11">LEGE 06105</strain>
    </source>
</reference>
<dbReference type="GO" id="GO:0031501">
    <property type="term" value="C:mannosyltransferase complex"/>
    <property type="evidence" value="ECO:0007669"/>
    <property type="project" value="TreeGrafter"/>
</dbReference>
<evidence type="ECO:0000256" key="6">
    <source>
        <dbReference type="ARBA" id="ARBA00022692"/>
    </source>
</evidence>
<evidence type="ECO:0000256" key="10">
    <source>
        <dbReference type="SAM" id="Phobius"/>
    </source>
</evidence>
<dbReference type="GO" id="GO:0004376">
    <property type="term" value="F:GPI mannosyltransferase activity"/>
    <property type="evidence" value="ECO:0007669"/>
    <property type="project" value="InterPro"/>
</dbReference>
<comment type="subcellular location">
    <subcellularLocation>
        <location evidence="1">Endoplasmic reticulum membrane</location>
        <topology evidence="1">Multi-pass membrane protein</topology>
    </subcellularLocation>
</comment>
<feature type="transmembrane region" description="Helical" evidence="10">
    <location>
        <begin position="364"/>
        <end position="384"/>
    </location>
</feature>
<evidence type="ECO:0000256" key="1">
    <source>
        <dbReference type="ARBA" id="ARBA00004477"/>
    </source>
</evidence>
<keyword evidence="12" id="KW-1185">Reference proteome</keyword>
<organism evidence="11 12">
    <name type="scientific">Plectonema cf. radiosum LEGE 06105</name>
    <dbReference type="NCBI Taxonomy" id="945769"/>
    <lineage>
        <taxon>Bacteria</taxon>
        <taxon>Bacillati</taxon>
        <taxon>Cyanobacteriota</taxon>
        <taxon>Cyanophyceae</taxon>
        <taxon>Oscillatoriophycideae</taxon>
        <taxon>Oscillatoriales</taxon>
        <taxon>Microcoleaceae</taxon>
        <taxon>Plectonema</taxon>
    </lineage>
</organism>
<dbReference type="PANTHER" id="PTHR12468">
    <property type="entry name" value="GPI MANNOSYLTRANSFERASE 2"/>
    <property type="match status" value="1"/>
</dbReference>
<comment type="caution">
    <text evidence="11">The sequence shown here is derived from an EMBL/GenBank/DDBJ whole genome shotgun (WGS) entry which is preliminary data.</text>
</comment>
<evidence type="ECO:0000256" key="9">
    <source>
        <dbReference type="ARBA" id="ARBA00023136"/>
    </source>
</evidence>
<keyword evidence="9 10" id="KW-0472">Membrane</keyword>
<evidence type="ECO:0000256" key="7">
    <source>
        <dbReference type="ARBA" id="ARBA00022824"/>
    </source>
</evidence>
<evidence type="ECO:0000256" key="4">
    <source>
        <dbReference type="ARBA" id="ARBA00022676"/>
    </source>
</evidence>
<feature type="transmembrane region" description="Helical" evidence="10">
    <location>
        <begin position="144"/>
        <end position="169"/>
    </location>
</feature>
<evidence type="ECO:0000313" key="11">
    <source>
        <dbReference type="EMBL" id="MBE9216153.1"/>
    </source>
</evidence>
<feature type="transmembrane region" description="Helical" evidence="10">
    <location>
        <begin position="250"/>
        <end position="268"/>
    </location>
</feature>
<feature type="transmembrane region" description="Helical" evidence="10">
    <location>
        <begin position="181"/>
        <end position="203"/>
    </location>
</feature>
<keyword evidence="3" id="KW-0337">GPI-anchor biosynthesis</keyword>
<dbReference type="EMBL" id="JADEWL010000143">
    <property type="protein sequence ID" value="MBE9216153.1"/>
    <property type="molecule type" value="Genomic_DNA"/>
</dbReference>
<gene>
    <name evidence="11" type="ORF">IQ247_26420</name>
</gene>
<feature type="transmembrane region" description="Helical" evidence="10">
    <location>
        <begin position="340"/>
        <end position="358"/>
    </location>
</feature>
<evidence type="ECO:0000256" key="3">
    <source>
        <dbReference type="ARBA" id="ARBA00022502"/>
    </source>
</evidence>
<feature type="transmembrane region" description="Helical" evidence="10">
    <location>
        <begin position="73"/>
        <end position="93"/>
    </location>
</feature>
<evidence type="ECO:0000256" key="5">
    <source>
        <dbReference type="ARBA" id="ARBA00022679"/>
    </source>
</evidence>
<feature type="transmembrane region" description="Helical" evidence="10">
    <location>
        <begin position="316"/>
        <end position="333"/>
    </location>
</feature>
<dbReference type="GO" id="GO:0016020">
    <property type="term" value="C:membrane"/>
    <property type="evidence" value="ECO:0007669"/>
    <property type="project" value="GOC"/>
</dbReference>
<evidence type="ECO:0000313" key="12">
    <source>
        <dbReference type="Proteomes" id="UP000620559"/>
    </source>
</evidence>
<dbReference type="InterPro" id="IPR007315">
    <property type="entry name" value="PIG-V/Gpi18"/>
</dbReference>
<evidence type="ECO:0008006" key="13">
    <source>
        <dbReference type="Google" id="ProtNLM"/>
    </source>
</evidence>
<feature type="transmembrane region" description="Helical" evidence="10">
    <location>
        <begin position="280"/>
        <end position="310"/>
    </location>
</feature>
<sequence length="390" mass="43453">MLGVAPLLKAPSEGITATFNLELLNAWDSGHYQAIATTGYEYINDGKEHNVAFFPLFPLSIRFLMNFGLPFEVAGFLVNNLAFLAAVYCVYFWVKSYLGNQEARWAVAVLAWCPLSMFAGVIYTEGLYLFLSTAAMQAFDKSRYGWTAFWGALATATRPTGLALIPALIITSWKQRKPPTAYIAGLATATGILLFSLYCAVKFGEPLAFIEAQKGWRDSLGFYWQGWWKMLMQITIGENNWKQGGIKDPLQPLLFSIIIALGYLLWRFRKKLSTAKVDYGFAALIIIWWLVTGDPLINTISVVGSGYLIWKLRNELSMVTVTYGLCGLALILASGGTWSLSRIAYGIVSVSIALGLLLSRHPRWGYLTIGFFAVLLTTFSLRFAQRLWIG</sequence>
<protein>
    <recommendedName>
        <fullName evidence="13">Integral membrane protein</fullName>
    </recommendedName>
</protein>
<keyword evidence="7" id="KW-0256">Endoplasmic reticulum</keyword>
<name>A0A8J7F7F9_9CYAN</name>
<keyword evidence="5" id="KW-0808">Transferase</keyword>
<evidence type="ECO:0000256" key="8">
    <source>
        <dbReference type="ARBA" id="ARBA00022989"/>
    </source>
</evidence>
<comment type="pathway">
    <text evidence="2">Glycolipid biosynthesis; glycosylphosphatidylinositol-anchor biosynthesis.</text>
</comment>
<feature type="transmembrane region" description="Helical" evidence="10">
    <location>
        <begin position="105"/>
        <end position="124"/>
    </location>
</feature>
<dbReference type="Pfam" id="PF04188">
    <property type="entry name" value="Mannosyl_trans2"/>
    <property type="match status" value="1"/>
</dbReference>
<dbReference type="PANTHER" id="PTHR12468:SF2">
    <property type="entry name" value="GPI MANNOSYLTRANSFERASE 2"/>
    <property type="match status" value="1"/>
</dbReference>
<keyword evidence="8 10" id="KW-1133">Transmembrane helix</keyword>
<dbReference type="UniPathway" id="UPA00196"/>
<dbReference type="GO" id="GO:0006506">
    <property type="term" value="P:GPI anchor biosynthetic process"/>
    <property type="evidence" value="ECO:0007669"/>
    <property type="project" value="UniProtKB-UniPathway"/>
</dbReference>
<evidence type="ECO:0000256" key="2">
    <source>
        <dbReference type="ARBA" id="ARBA00004687"/>
    </source>
</evidence>
<accession>A0A8J7F7F9</accession>
<dbReference type="AlphaFoldDB" id="A0A8J7F7F9"/>
<proteinExistence type="predicted"/>
<dbReference type="GO" id="GO:0000009">
    <property type="term" value="F:alpha-1,6-mannosyltransferase activity"/>
    <property type="evidence" value="ECO:0007669"/>
    <property type="project" value="InterPro"/>
</dbReference>
<dbReference type="Proteomes" id="UP000620559">
    <property type="component" value="Unassembled WGS sequence"/>
</dbReference>